<dbReference type="Gene3D" id="3.40.50.2000">
    <property type="entry name" value="Glycogen Phosphorylase B"/>
    <property type="match status" value="2"/>
</dbReference>
<dbReference type="GO" id="GO:0009773">
    <property type="term" value="P:photosynthetic electron transport in photosystem I"/>
    <property type="evidence" value="ECO:0007669"/>
    <property type="project" value="InterPro"/>
</dbReference>
<dbReference type="PANTHER" id="PTHR37698:SF1">
    <property type="entry name" value="PHOTOSYNTHETIC NDH SUBUNIT OF SUBCOMPLEX B 1, CHLOROPLASTIC"/>
    <property type="match status" value="1"/>
</dbReference>
<dbReference type="SUPFAM" id="SSF53756">
    <property type="entry name" value="UDP-Glycosyltransferase/glycogen phosphorylase"/>
    <property type="match status" value="1"/>
</dbReference>
<name>A0A0F7GZE9_9ASPA</name>
<sequence>MASTPFISISSLPSVPSLIITSPPTHKLWIIASQLISLAQSKRRPNLSTHAKKKNPWLDPFDDGQDPAMEYGSLFTDGKQEEDPRPPENPENPYGFLKFPQGYNVELTLLASKIRGDVRRCCCIISGGVYENLLFFPAIQLIKDRYPGVQVDIIASPRGKQTYEINKNVRWANAYDPDDYFPEPAEYIDMLGVLKNRYYDLMVSTKLAGFGHAAFMFMTSARDKVSYVWPDVNAVGAGLLLTETFKPASSNLSEGGYNMYHQMIDWLGRPARNVPREPVPSLKVSISKKLREYVEGKYKKAGVLKGKYIVIHGIESDSEASMQSKGDLDSLLPIHLWAEITNEMRDVKPLFVIPHEKEREELEETVGNSGIIFITTPGQLASLINDSAGVISTNTAAVQLANARGKPSIALFSSKEKGRLFVPNSEEKRCVVISSRTGKLRDIDLETVRSSAKMFEYSTIFV</sequence>
<dbReference type="EMBL" id="KM584638">
    <property type="protein sequence ID" value="AKG62738.1"/>
    <property type="molecule type" value="mRNA"/>
</dbReference>
<dbReference type="PANTHER" id="PTHR37698">
    <property type="entry name" value="PHOTOSYNTHETIC NDH SUBUNIT OF SUBCOMPLEX B 1, CHLOROPLASTIC"/>
    <property type="match status" value="1"/>
</dbReference>
<feature type="region of interest" description="Disordered" evidence="1">
    <location>
        <begin position="47"/>
        <end position="92"/>
    </location>
</feature>
<reference evidence="2" key="1">
    <citation type="journal article" date="2015" name="BMC Plant Biol.">
        <title>NDH expression marks major transitions in plant evolution and reveals coordinate intracellular gene loss.</title>
        <authorList>
            <person name="Ruhlman T.A."/>
            <person name="Chang W.J."/>
            <person name="Chen J.J."/>
            <person name="Huang Y.T."/>
            <person name="Chan M.T."/>
            <person name="Zhang J."/>
            <person name="Liao D.C."/>
            <person name="Blazier J.C."/>
            <person name="Jin X."/>
            <person name="Shih M.C."/>
            <person name="Jansen R.K."/>
            <person name="Lin C.S."/>
        </authorList>
    </citation>
    <scope>NUCLEOTIDE SEQUENCE</scope>
</reference>
<accession>A0A0F7GZE9</accession>
<proteinExistence type="evidence at transcript level"/>
<dbReference type="AlphaFoldDB" id="A0A0F7GZE9"/>
<gene>
    <name evidence="2" type="primary">NDHU</name>
</gene>
<feature type="compositionally biased region" description="Basic and acidic residues" evidence="1">
    <location>
        <begin position="78"/>
        <end position="88"/>
    </location>
</feature>
<protein>
    <submittedName>
        <fullName evidence="2">NAD(P)H dehydrogenase subunit 48</fullName>
    </submittedName>
</protein>
<evidence type="ECO:0000256" key="1">
    <source>
        <dbReference type="SAM" id="MobiDB-lite"/>
    </source>
</evidence>
<dbReference type="GO" id="GO:0010598">
    <property type="term" value="C:NAD(P)H dehydrogenase complex (plastoquinone)"/>
    <property type="evidence" value="ECO:0007669"/>
    <property type="project" value="InterPro"/>
</dbReference>
<dbReference type="InterPro" id="IPR044983">
    <property type="entry name" value="PNSB1"/>
</dbReference>
<dbReference type="GO" id="GO:0009507">
    <property type="term" value="C:chloroplast"/>
    <property type="evidence" value="ECO:0007669"/>
    <property type="project" value="InterPro"/>
</dbReference>
<organism evidence="2">
    <name type="scientific">Goodyera fumata</name>
    <dbReference type="NCBI Taxonomy" id="1390594"/>
    <lineage>
        <taxon>Eukaryota</taxon>
        <taxon>Viridiplantae</taxon>
        <taxon>Streptophyta</taxon>
        <taxon>Embryophyta</taxon>
        <taxon>Tracheophyta</taxon>
        <taxon>Spermatophyta</taxon>
        <taxon>Magnoliopsida</taxon>
        <taxon>Liliopsida</taxon>
        <taxon>Asparagales</taxon>
        <taxon>Orchidaceae</taxon>
        <taxon>Orchidoideae</taxon>
        <taxon>Cranichideae</taxon>
        <taxon>Goodyerinae</taxon>
        <taxon>Goodyera</taxon>
    </lineage>
</organism>
<evidence type="ECO:0000313" key="2">
    <source>
        <dbReference type="EMBL" id="AKG62738.1"/>
    </source>
</evidence>